<dbReference type="InterPro" id="IPR036162">
    <property type="entry name" value="Resolvase-like_N_sf"/>
</dbReference>
<dbReference type="PROSITE" id="PS51737">
    <property type="entry name" value="RECOMBINASE_DNA_BIND"/>
    <property type="match status" value="1"/>
</dbReference>
<dbReference type="InterPro" id="IPR006119">
    <property type="entry name" value="Resolv_N"/>
</dbReference>
<feature type="domain" description="Recombinase" evidence="1">
    <location>
        <begin position="216"/>
        <end position="351"/>
    </location>
</feature>
<dbReference type="InterPro" id="IPR011109">
    <property type="entry name" value="DNA_bind_recombinase_dom"/>
</dbReference>
<dbReference type="Pfam" id="PF07508">
    <property type="entry name" value="Recombinase"/>
    <property type="match status" value="1"/>
</dbReference>
<dbReference type="SMART" id="SM00857">
    <property type="entry name" value="Resolvase"/>
    <property type="match status" value="1"/>
</dbReference>
<proteinExistence type="predicted"/>
<keyword evidence="3" id="KW-1185">Reference proteome</keyword>
<dbReference type="SUPFAM" id="SSF53041">
    <property type="entry name" value="Resolvase-like"/>
    <property type="match status" value="1"/>
</dbReference>
<dbReference type="PANTHER" id="PTHR30461">
    <property type="entry name" value="DNA-INVERTASE FROM LAMBDOID PROPHAGE"/>
    <property type="match status" value="1"/>
</dbReference>
<dbReference type="PANTHER" id="PTHR30461:SF23">
    <property type="entry name" value="DNA RECOMBINASE-RELATED"/>
    <property type="match status" value="1"/>
</dbReference>
<sequence length="644" mass="72178">MVQVATPPWLTGEVPPVDTSATYEKILWVAFMGRTSTDDLQDPTISIPRQLSAVRKALPPGAQIVAYYYDVESGRSDLGVRGTSTAHEKFDIPVPRTGGLKDLLQAASGRERSFDVVMCESIDRVARITYYSTRLEHELEQYGVALLAADEPIVVTRRKLKSATSVLTRRVKQGISEWYVLDLLEKSWGGFEAHAQQGFNVGKALYGYILKQVPHPVPAKRADGRWKTVLELEPVRAAVVKRIFDFRIRLRLGYAAIAERLNEDLALNPPPVPPDPTRARGSWCASSVREILRNPKYTGYMVWNRVTSTPKGNRPNPMSDWVWSPEPVHEAIVSPDMFTAAQQIAKTTERVRSKKSKTENAEEYRYRSAVRCDHCDLLMYGKRRENRIYYSCHPRRNARPEGHAAATYLNEVKVDQAMDVFLDSFILGAGREGRLQRIIDAAKAEGVADREAEQSQLTAALDGVQARRSKLIQVLEAADNLEAELITSVNERFQQLGRESSEITDRLVTLNLEIANQPDASVVASLPTASLKSAQVPIDLLRRLIQAFRIEIRYDPRKRQLYCTARISSTLLSAAQELIEECNAGPKSQRNAVDDEKVWICDKPRPGYCLKPMLTCLNGTSFGRCRSWFQGPSRGLVAVPVAIS</sequence>
<dbReference type="GO" id="GO:0000150">
    <property type="term" value="F:DNA strand exchange activity"/>
    <property type="evidence" value="ECO:0007669"/>
    <property type="project" value="InterPro"/>
</dbReference>
<dbReference type="Gene3D" id="3.90.1750.20">
    <property type="entry name" value="Putative Large Serine Recombinase, Chain B, Domain 2"/>
    <property type="match status" value="1"/>
</dbReference>
<comment type="caution">
    <text evidence="2">The sequence shown here is derived from an EMBL/GenBank/DDBJ whole genome shotgun (WGS) entry which is preliminary data.</text>
</comment>
<dbReference type="EMBL" id="STGX01000023">
    <property type="protein sequence ID" value="THV22875.1"/>
    <property type="molecule type" value="Genomic_DNA"/>
</dbReference>
<protein>
    <submittedName>
        <fullName evidence="2">Recombinase family protein</fullName>
    </submittedName>
</protein>
<dbReference type="Gene3D" id="3.40.50.1390">
    <property type="entry name" value="Resolvase, N-terminal catalytic domain"/>
    <property type="match status" value="1"/>
</dbReference>
<evidence type="ECO:0000313" key="3">
    <source>
        <dbReference type="Proteomes" id="UP000305792"/>
    </source>
</evidence>
<evidence type="ECO:0000259" key="1">
    <source>
        <dbReference type="PROSITE" id="PS51737"/>
    </source>
</evidence>
<reference evidence="2 3" key="1">
    <citation type="journal article" date="2018" name="Int. J. Syst. Evol. Microbiol.">
        <title>Glycomyces paridis sp. nov., isolated from the medicinal plant Paris polyphylla.</title>
        <authorList>
            <person name="Fang X.M."/>
            <person name="Bai J.L."/>
            <person name="Su J."/>
            <person name="Zhao L.L."/>
            <person name="Liu H.Y."/>
            <person name="Ma B.P."/>
            <person name="Zhang Y.Q."/>
            <person name="Yu L.Y."/>
        </authorList>
    </citation>
    <scope>NUCLEOTIDE SEQUENCE [LARGE SCALE GENOMIC DNA]</scope>
    <source>
        <strain evidence="2 3">CPCC 204357</strain>
    </source>
</reference>
<organism evidence="2 3">
    <name type="scientific">Glycomyces paridis</name>
    <dbReference type="NCBI Taxonomy" id="2126555"/>
    <lineage>
        <taxon>Bacteria</taxon>
        <taxon>Bacillati</taxon>
        <taxon>Actinomycetota</taxon>
        <taxon>Actinomycetes</taxon>
        <taxon>Glycomycetales</taxon>
        <taxon>Glycomycetaceae</taxon>
        <taxon>Glycomyces</taxon>
    </lineage>
</organism>
<gene>
    <name evidence="2" type="ORF">E9998_23630</name>
</gene>
<dbReference type="GO" id="GO:0003677">
    <property type="term" value="F:DNA binding"/>
    <property type="evidence" value="ECO:0007669"/>
    <property type="project" value="InterPro"/>
</dbReference>
<dbReference type="AlphaFoldDB" id="A0A4S8P0V4"/>
<dbReference type="InterPro" id="IPR038109">
    <property type="entry name" value="DNA_bind_recomb_sf"/>
</dbReference>
<accession>A0A4S8P0V4</accession>
<dbReference type="InterPro" id="IPR050639">
    <property type="entry name" value="SSR_resolvase"/>
</dbReference>
<dbReference type="CDD" id="cd00338">
    <property type="entry name" value="Ser_Recombinase"/>
    <property type="match status" value="1"/>
</dbReference>
<name>A0A4S8P0V4_9ACTN</name>
<evidence type="ECO:0000313" key="2">
    <source>
        <dbReference type="EMBL" id="THV22875.1"/>
    </source>
</evidence>
<dbReference type="Proteomes" id="UP000305792">
    <property type="component" value="Unassembled WGS sequence"/>
</dbReference>